<dbReference type="Pfam" id="PF14310">
    <property type="entry name" value="Fn3-like"/>
    <property type="match status" value="1"/>
</dbReference>
<dbReference type="Gene3D" id="3.20.20.300">
    <property type="entry name" value="Glycoside hydrolase, family 3, N-terminal domain"/>
    <property type="match status" value="1"/>
</dbReference>
<dbReference type="AlphaFoldDB" id="A0A9D0ZDE1"/>
<dbReference type="GO" id="GO:0004553">
    <property type="term" value="F:hydrolase activity, hydrolyzing O-glycosyl compounds"/>
    <property type="evidence" value="ECO:0007669"/>
    <property type="project" value="InterPro"/>
</dbReference>
<keyword evidence="4" id="KW-0326">Glycosidase</keyword>
<sequence>MRKKIFARTSPEETELERANRALARRCAAEGMVLLKNNGALPLSGERAALYGAGVRHTSFGGTGSGDTHPRRSVNIERGFLDGGWIVSTGMWLDGYDELYLAARAAWSGEIAELIKGVPLTKQSDVAWQHPFVPPEGGEITAEDAAGTDTAVYVLMRQAGESADRLPEKGGYYITDAEEGHLRALKSMYRHVVLVINSGAPVDLGFDGELDLDAILYASQGGMEMGSAVFDVLTGAAEPGGRLTDTWAESLGDFPPRHGGERFEEYREGIYVGYRWFDSVGIAPRYPFGYGLGYTSFAIKYAGAEIEGTRVKVRALAENTGGRAGREVVQLYLSAPQGGLGREYQSLAAFAKTPVLPAGGVCSVELGFDLRDFAAYDDADSRYVLEQGRYVLRLGRNSRDTAPAAVIELDAPAVTERCRRLCAPERPIEQLAPPAREAEVLPEGLDILDVSAADIKPLRHSYAEPEMYRSARVDAAAAQLSDAALAEIITGSTYTPPFHATVFGSCGRTSAILLKKGARDLIMADGPQGLNLKRESRLEPYTLPAIPSALDGSRAVKLLRGALRALSPKRTYYQFTTSWPCATAMAQSWDTELLRRQGEAVAAEMEEYGVNFYLAPAMNLHRQPLCGRNFEYFSEDPLLSGEMAAAVCRGVQSRQGRYAVIKHFACNNTETERTRSDSRVGERALRELYLKGFRIAVEKGGAKAVMSSYNLVNGVYAPNNRELLTGILRCEWGFGGLVMTDWFATGHDGSRHELCCAAGNDLIMPGTPAAVRDVYFALRSGRVSRLAAEAAARRVLRFAFGEI</sequence>
<comment type="caution">
    <text evidence="6">The sequence shown here is derived from an EMBL/GenBank/DDBJ whole genome shotgun (WGS) entry which is preliminary data.</text>
</comment>
<reference evidence="6" key="2">
    <citation type="journal article" date="2021" name="PeerJ">
        <title>Extensive microbial diversity within the chicken gut microbiome revealed by metagenomics and culture.</title>
        <authorList>
            <person name="Gilroy R."/>
            <person name="Ravi A."/>
            <person name="Getino M."/>
            <person name="Pursley I."/>
            <person name="Horton D.L."/>
            <person name="Alikhan N.F."/>
            <person name="Baker D."/>
            <person name="Gharbi K."/>
            <person name="Hall N."/>
            <person name="Watson M."/>
            <person name="Adriaenssens E.M."/>
            <person name="Foster-Nyarko E."/>
            <person name="Jarju S."/>
            <person name="Secka A."/>
            <person name="Antonio M."/>
            <person name="Oren A."/>
            <person name="Chaudhuri R.R."/>
            <person name="La Ragione R."/>
            <person name="Hildebrand F."/>
            <person name="Pallen M.J."/>
        </authorList>
    </citation>
    <scope>NUCLEOTIDE SEQUENCE</scope>
    <source>
        <strain evidence="6">ChiBcolR7-354</strain>
    </source>
</reference>
<dbReference type="InterPro" id="IPR026891">
    <property type="entry name" value="Fn3-like"/>
</dbReference>
<keyword evidence="3" id="KW-0119">Carbohydrate metabolism</keyword>
<dbReference type="InterPro" id="IPR036881">
    <property type="entry name" value="Glyco_hydro_3_C_sf"/>
</dbReference>
<evidence type="ECO:0000313" key="7">
    <source>
        <dbReference type="Proteomes" id="UP000824262"/>
    </source>
</evidence>
<dbReference type="PANTHER" id="PTHR42715">
    <property type="entry name" value="BETA-GLUCOSIDASE"/>
    <property type="match status" value="1"/>
</dbReference>
<dbReference type="Gene3D" id="2.60.40.10">
    <property type="entry name" value="Immunoglobulins"/>
    <property type="match status" value="1"/>
</dbReference>
<proteinExistence type="inferred from homology"/>
<dbReference type="GO" id="GO:0005975">
    <property type="term" value="P:carbohydrate metabolic process"/>
    <property type="evidence" value="ECO:0007669"/>
    <property type="project" value="InterPro"/>
</dbReference>
<comment type="similarity">
    <text evidence="1 4">Belongs to the glycosyl hydrolase 3 family.</text>
</comment>
<dbReference type="SUPFAM" id="SSF51445">
    <property type="entry name" value="(Trans)glycosidases"/>
    <property type="match status" value="1"/>
</dbReference>
<accession>A0A9D0ZDE1</accession>
<dbReference type="InterPro" id="IPR001764">
    <property type="entry name" value="Glyco_hydro_3_N"/>
</dbReference>
<organism evidence="6 7">
    <name type="scientific">Candidatus Scatomorpha intestinavium</name>
    <dbReference type="NCBI Taxonomy" id="2840922"/>
    <lineage>
        <taxon>Bacteria</taxon>
        <taxon>Bacillati</taxon>
        <taxon>Bacillota</taxon>
        <taxon>Clostridia</taxon>
        <taxon>Eubacteriales</taxon>
        <taxon>Candidatus Scatomorpha</taxon>
    </lineage>
</organism>
<dbReference type="SMART" id="SM01217">
    <property type="entry name" value="Fn3_like"/>
    <property type="match status" value="1"/>
</dbReference>
<reference evidence="6" key="1">
    <citation type="submission" date="2020-10" db="EMBL/GenBank/DDBJ databases">
        <authorList>
            <person name="Gilroy R."/>
        </authorList>
    </citation>
    <scope>NUCLEOTIDE SEQUENCE</scope>
    <source>
        <strain evidence="6">ChiBcolR7-354</strain>
    </source>
</reference>
<dbReference type="SUPFAM" id="SSF52279">
    <property type="entry name" value="Beta-D-glucan exohydrolase, C-terminal domain"/>
    <property type="match status" value="1"/>
</dbReference>
<dbReference type="PROSITE" id="PS00775">
    <property type="entry name" value="GLYCOSYL_HYDROL_F3"/>
    <property type="match status" value="1"/>
</dbReference>
<dbReference type="Pfam" id="PF01915">
    <property type="entry name" value="Glyco_hydro_3_C"/>
    <property type="match status" value="1"/>
</dbReference>
<evidence type="ECO:0000256" key="4">
    <source>
        <dbReference type="RuleBase" id="RU361161"/>
    </source>
</evidence>
<feature type="domain" description="Fibronectin type III-like" evidence="5">
    <location>
        <begin position="327"/>
        <end position="398"/>
    </location>
</feature>
<dbReference type="InterPro" id="IPR050288">
    <property type="entry name" value="Cellulose_deg_GH3"/>
</dbReference>
<gene>
    <name evidence="6" type="ORF">IAB77_03360</name>
</gene>
<dbReference type="InterPro" id="IPR013783">
    <property type="entry name" value="Ig-like_fold"/>
</dbReference>
<evidence type="ECO:0000256" key="2">
    <source>
        <dbReference type="ARBA" id="ARBA00022801"/>
    </source>
</evidence>
<protein>
    <submittedName>
        <fullName evidence="6">Glycoside hydrolase family 3 C-terminal domain-containing protein</fullName>
    </submittedName>
</protein>
<evidence type="ECO:0000256" key="3">
    <source>
        <dbReference type="ARBA" id="ARBA00023277"/>
    </source>
</evidence>
<keyword evidence="2 4" id="KW-0378">Hydrolase</keyword>
<evidence type="ECO:0000259" key="5">
    <source>
        <dbReference type="SMART" id="SM01217"/>
    </source>
</evidence>
<dbReference type="Gene3D" id="3.40.50.1700">
    <property type="entry name" value="Glycoside hydrolase family 3 C-terminal domain"/>
    <property type="match status" value="1"/>
</dbReference>
<dbReference type="PRINTS" id="PR00133">
    <property type="entry name" value="GLHYDRLASE3"/>
</dbReference>
<dbReference type="InterPro" id="IPR002772">
    <property type="entry name" value="Glyco_hydro_3_C"/>
</dbReference>
<evidence type="ECO:0000313" key="6">
    <source>
        <dbReference type="EMBL" id="HIQ78280.1"/>
    </source>
</evidence>
<dbReference type="PANTHER" id="PTHR42715:SF10">
    <property type="entry name" value="BETA-GLUCOSIDASE"/>
    <property type="match status" value="1"/>
</dbReference>
<dbReference type="InterPro" id="IPR036962">
    <property type="entry name" value="Glyco_hydro_3_N_sf"/>
</dbReference>
<dbReference type="InterPro" id="IPR017853">
    <property type="entry name" value="GH"/>
</dbReference>
<dbReference type="EMBL" id="DVGA01000036">
    <property type="protein sequence ID" value="HIQ78280.1"/>
    <property type="molecule type" value="Genomic_DNA"/>
</dbReference>
<dbReference type="Proteomes" id="UP000824262">
    <property type="component" value="Unassembled WGS sequence"/>
</dbReference>
<dbReference type="Pfam" id="PF00933">
    <property type="entry name" value="Glyco_hydro_3"/>
    <property type="match status" value="1"/>
</dbReference>
<name>A0A9D0ZDE1_9FIRM</name>
<evidence type="ECO:0000256" key="1">
    <source>
        <dbReference type="ARBA" id="ARBA00005336"/>
    </source>
</evidence>
<dbReference type="InterPro" id="IPR019800">
    <property type="entry name" value="Glyco_hydro_3_AS"/>
</dbReference>